<proteinExistence type="predicted"/>
<reference evidence="3" key="1">
    <citation type="journal article" date="2014" name="Science">
        <title>Nonhuman genetics. Genomic basis for the convergent evolution of electric organs.</title>
        <authorList>
            <person name="Gallant J.R."/>
            <person name="Traeger L.L."/>
            <person name="Volkening J.D."/>
            <person name="Moffett H."/>
            <person name="Chen P.H."/>
            <person name="Novina C.D."/>
            <person name="Phillips G.N.Jr."/>
            <person name="Anand R."/>
            <person name="Wells G.B."/>
            <person name="Pinch M."/>
            <person name="Guth R."/>
            <person name="Unguez G.A."/>
            <person name="Albert J.S."/>
            <person name="Zakon H.H."/>
            <person name="Samanta M.P."/>
            <person name="Sussman M.R."/>
        </authorList>
    </citation>
    <scope>NUCLEOTIDE SEQUENCE [LARGE SCALE GENOMIC DNA]</scope>
</reference>
<reference evidence="3" key="2">
    <citation type="journal article" date="2017" name="Sci. Adv.">
        <title>A tail of two voltages: Proteomic comparison of the three electric organs of the electric eel.</title>
        <authorList>
            <person name="Traeger L.L."/>
            <person name="Sabat G."/>
            <person name="Barrett-Wilt G.A."/>
            <person name="Wells G.B."/>
            <person name="Sussman M.R."/>
        </authorList>
    </citation>
    <scope>NUCLEOTIDE SEQUENCE [LARGE SCALE GENOMIC DNA]</scope>
</reference>
<sequence length="137" mass="15725">MTDHLTHKPQSNVPHCFQARRLALQREIDEESQPKANFGQWDTAHFDNSEKQIKFLRLMGGFKKGSQPIRQKSERFNMALGKESQQTLQQGLLGEFERAQNRRMDFQNKGAGLGFSAPSNKKFAIDANARNSIRFDD</sequence>
<dbReference type="Pfam" id="PF15477">
    <property type="entry name" value="SMAP"/>
    <property type="match status" value="1"/>
</dbReference>
<dbReference type="PANTHER" id="PTHR22426">
    <property type="entry name" value="ARGININE_SERINE-RICH COILED-COIL PROTEIN 2"/>
    <property type="match status" value="1"/>
</dbReference>
<evidence type="ECO:0000259" key="1">
    <source>
        <dbReference type="Pfam" id="PF15477"/>
    </source>
</evidence>
<accession>A0A4W4EMN0</accession>
<name>A0A4W4EMN0_ELEEL</name>
<dbReference type="Ensembl" id="ENSEEET00000012842.2">
    <property type="protein sequence ID" value="ENSEEEP00000012695.1"/>
    <property type="gene ID" value="ENSEEEG00000006376.2"/>
</dbReference>
<reference evidence="2" key="4">
    <citation type="submission" date="2025-08" db="UniProtKB">
        <authorList>
            <consortium name="Ensembl"/>
        </authorList>
    </citation>
    <scope>IDENTIFICATION</scope>
</reference>
<protein>
    <recommendedName>
        <fullName evidence="1">Small acidic protein-like domain-containing protein</fullName>
    </recommendedName>
</protein>
<dbReference type="Proteomes" id="UP000314983">
    <property type="component" value="Chromosome 16"/>
</dbReference>
<dbReference type="InterPro" id="IPR028124">
    <property type="entry name" value="SMAP_dom"/>
</dbReference>
<reference evidence="2" key="5">
    <citation type="submission" date="2025-09" db="UniProtKB">
        <authorList>
            <consortium name="Ensembl"/>
        </authorList>
    </citation>
    <scope>IDENTIFICATION</scope>
</reference>
<evidence type="ECO:0000313" key="2">
    <source>
        <dbReference type="Ensembl" id="ENSEEEP00000012695.1"/>
    </source>
</evidence>
<dbReference type="AlphaFoldDB" id="A0A4W4EMN0"/>
<dbReference type="GeneTree" id="ENSGT00500000044955"/>
<dbReference type="PANTHER" id="PTHR22426:SF1">
    <property type="entry name" value="LYSINE-RICH NUCLEOLAR PROTEIN 1"/>
    <property type="match status" value="1"/>
</dbReference>
<dbReference type="STRING" id="8005.ENSEEEP00000012695"/>
<evidence type="ECO:0000313" key="3">
    <source>
        <dbReference type="Proteomes" id="UP000314983"/>
    </source>
</evidence>
<reference evidence="2" key="3">
    <citation type="submission" date="2020-05" db="EMBL/GenBank/DDBJ databases">
        <title>Electrophorus electricus (electric eel) genome, fEleEle1, primary haplotype.</title>
        <authorList>
            <person name="Myers G."/>
            <person name="Meyer A."/>
            <person name="Fedrigo O."/>
            <person name="Formenti G."/>
            <person name="Rhie A."/>
            <person name="Tracey A."/>
            <person name="Sims Y."/>
            <person name="Jarvis E.D."/>
        </authorList>
    </citation>
    <scope>NUCLEOTIDE SEQUENCE [LARGE SCALE GENOMIC DNA]</scope>
</reference>
<organism evidence="2 3">
    <name type="scientific">Electrophorus electricus</name>
    <name type="common">Electric eel</name>
    <name type="synonym">Gymnotus electricus</name>
    <dbReference type="NCBI Taxonomy" id="8005"/>
    <lineage>
        <taxon>Eukaryota</taxon>
        <taxon>Metazoa</taxon>
        <taxon>Chordata</taxon>
        <taxon>Craniata</taxon>
        <taxon>Vertebrata</taxon>
        <taxon>Euteleostomi</taxon>
        <taxon>Actinopterygii</taxon>
        <taxon>Neopterygii</taxon>
        <taxon>Teleostei</taxon>
        <taxon>Ostariophysi</taxon>
        <taxon>Gymnotiformes</taxon>
        <taxon>Gymnotoidei</taxon>
        <taxon>Gymnotidae</taxon>
        <taxon>Electrophorus</taxon>
    </lineage>
</organism>
<dbReference type="OMA" id="SKMQTNT"/>
<keyword evidence="3" id="KW-1185">Reference proteome</keyword>
<feature type="domain" description="Small acidic protein-like" evidence="1">
    <location>
        <begin position="41"/>
        <end position="114"/>
    </location>
</feature>